<organism evidence="2">
    <name type="scientific">Spodoptera frugiperda</name>
    <name type="common">Fall armyworm</name>
    <dbReference type="NCBI Taxonomy" id="7108"/>
    <lineage>
        <taxon>Eukaryota</taxon>
        <taxon>Metazoa</taxon>
        <taxon>Ecdysozoa</taxon>
        <taxon>Arthropoda</taxon>
        <taxon>Hexapoda</taxon>
        <taxon>Insecta</taxon>
        <taxon>Pterygota</taxon>
        <taxon>Neoptera</taxon>
        <taxon>Endopterygota</taxon>
        <taxon>Lepidoptera</taxon>
        <taxon>Glossata</taxon>
        <taxon>Ditrysia</taxon>
        <taxon>Noctuoidea</taxon>
        <taxon>Noctuidae</taxon>
        <taxon>Amphipyrinae</taxon>
        <taxon>Spodoptera</taxon>
    </lineage>
</organism>
<reference evidence="2" key="1">
    <citation type="submission" date="2016-07" db="EMBL/GenBank/DDBJ databases">
        <authorList>
            <person name="Bretaudeau A."/>
        </authorList>
    </citation>
    <scope>NUCLEOTIDE SEQUENCE</scope>
    <source>
        <strain evidence="2">Rice</strain>
        <tissue evidence="2">Whole body</tissue>
    </source>
</reference>
<proteinExistence type="predicted"/>
<feature type="region of interest" description="Disordered" evidence="1">
    <location>
        <begin position="1"/>
        <end position="23"/>
    </location>
</feature>
<protein>
    <submittedName>
        <fullName evidence="2">SFRICE_011150</fullName>
    </submittedName>
</protein>
<name>A0A2H1V7Y2_SPOFR</name>
<accession>A0A2H1V7Y2</accession>
<gene>
    <name evidence="2" type="ORF">SFRICE_011150</name>
</gene>
<evidence type="ECO:0000313" key="2">
    <source>
        <dbReference type="EMBL" id="SOQ36896.1"/>
    </source>
</evidence>
<dbReference type="EMBL" id="ODYU01001123">
    <property type="protein sequence ID" value="SOQ36896.1"/>
    <property type="molecule type" value="Genomic_DNA"/>
</dbReference>
<sequence length="176" mass="19720">MFPCNSNESHGEKSSGTSRGEGRGSVRLLLTKTHPVPTLACRAGASELGIQVLLGNRGLRSWEGGNWASGNLTLTTKHNASIVSRRFFYVKWVDVWPLSRLMPVNELTDHLMVSNHRRPWTLETLEALQPFIHALSMELMCTGQYPQHLPGLELAHTHYTASLLAAVRRRRELVAR</sequence>
<dbReference type="AlphaFoldDB" id="A0A2H1V7Y2"/>
<evidence type="ECO:0000256" key="1">
    <source>
        <dbReference type="SAM" id="MobiDB-lite"/>
    </source>
</evidence>